<comment type="similarity">
    <text evidence="3">In the N-terminal section; belongs to the PMEI family.</text>
</comment>
<feature type="signal peptide" evidence="14">
    <location>
        <begin position="1"/>
        <end position="19"/>
    </location>
</feature>
<keyword evidence="8 14" id="KW-0063">Aspartyl esterase</keyword>
<evidence type="ECO:0000256" key="13">
    <source>
        <dbReference type="PROSITE-ProRule" id="PRU10040"/>
    </source>
</evidence>
<gene>
    <name evidence="17" type="primary">LOC103713750</name>
</gene>
<dbReference type="KEGG" id="pda:103713750"/>
<comment type="pathway">
    <text evidence="2 14">Glycan metabolism; pectin degradation; 2-dehydro-3-deoxy-D-gluconate from pectin: step 1/5.</text>
</comment>
<dbReference type="InterPro" id="IPR012334">
    <property type="entry name" value="Pectin_lyas_fold"/>
</dbReference>
<evidence type="ECO:0000256" key="12">
    <source>
        <dbReference type="ARBA" id="ARBA00057335"/>
    </source>
</evidence>
<dbReference type="Gene3D" id="1.20.140.40">
    <property type="entry name" value="Invertase/pectin methylesterase inhibitor family protein"/>
    <property type="match status" value="1"/>
</dbReference>
<keyword evidence="10" id="KW-0325">Glycoprotein</keyword>
<evidence type="ECO:0000256" key="1">
    <source>
        <dbReference type="ARBA" id="ARBA00004191"/>
    </source>
</evidence>
<dbReference type="InterPro" id="IPR035513">
    <property type="entry name" value="Invertase/methylesterase_inhib"/>
</dbReference>
<dbReference type="SUPFAM" id="SSF51126">
    <property type="entry name" value="Pectin lyase-like"/>
    <property type="match status" value="1"/>
</dbReference>
<evidence type="ECO:0000313" key="17">
    <source>
        <dbReference type="RefSeq" id="XP_008798990.1"/>
    </source>
</evidence>
<dbReference type="GO" id="GO:0004857">
    <property type="term" value="F:enzyme inhibitor activity"/>
    <property type="evidence" value="ECO:0007669"/>
    <property type="project" value="InterPro"/>
</dbReference>
<evidence type="ECO:0000256" key="5">
    <source>
        <dbReference type="ARBA" id="ARBA00013229"/>
    </source>
</evidence>
<evidence type="ECO:0000259" key="15">
    <source>
        <dbReference type="SMART" id="SM00856"/>
    </source>
</evidence>
<dbReference type="InterPro" id="IPR033131">
    <property type="entry name" value="Pectinesterase_Asp_AS"/>
</dbReference>
<dbReference type="InterPro" id="IPR011050">
    <property type="entry name" value="Pectin_lyase_fold/virulence"/>
</dbReference>
<dbReference type="PROSITE" id="PS00503">
    <property type="entry name" value="PECTINESTERASE_2"/>
    <property type="match status" value="1"/>
</dbReference>
<name>A0A8B7CGW8_PHODC</name>
<proteinExistence type="inferred from homology"/>
<dbReference type="UniPathway" id="UPA00545">
    <property type="reaction ID" value="UER00823"/>
</dbReference>
<comment type="subcellular location">
    <subcellularLocation>
        <location evidence="1">Secreted</location>
        <location evidence="1">Cell wall</location>
    </subcellularLocation>
</comment>
<dbReference type="EC" id="3.1.1.11" evidence="5 14"/>
<dbReference type="Proteomes" id="UP000228380">
    <property type="component" value="Chromosome 1"/>
</dbReference>
<evidence type="ECO:0000256" key="8">
    <source>
        <dbReference type="ARBA" id="ARBA00023085"/>
    </source>
</evidence>
<dbReference type="GO" id="GO:0042545">
    <property type="term" value="P:cell wall modification"/>
    <property type="evidence" value="ECO:0007669"/>
    <property type="project" value="UniProtKB-UniRule"/>
</dbReference>
<evidence type="ECO:0000256" key="14">
    <source>
        <dbReference type="RuleBase" id="RU000589"/>
    </source>
</evidence>
<dbReference type="FunFam" id="1.20.140.40:FF:000021">
    <property type="entry name" value="Probable pectinesterase/pectinesterase inhibitor 51"/>
    <property type="match status" value="1"/>
</dbReference>
<evidence type="ECO:0000256" key="4">
    <source>
        <dbReference type="ARBA" id="ARBA00007786"/>
    </source>
</evidence>
<dbReference type="SMART" id="SM00856">
    <property type="entry name" value="PMEI"/>
    <property type="match status" value="1"/>
</dbReference>
<keyword evidence="6" id="KW-0134">Cell wall</keyword>
<reference evidence="17" key="2">
    <citation type="submission" date="2025-08" db="UniProtKB">
        <authorList>
            <consortium name="RefSeq"/>
        </authorList>
    </citation>
    <scope>IDENTIFICATION</scope>
    <source>
        <tissue evidence="17">Young leaves</tissue>
    </source>
</reference>
<feature type="chain" id="PRO_5034767271" description="Pectinesterase" evidence="14">
    <location>
        <begin position="20"/>
        <end position="564"/>
    </location>
</feature>
<accession>A0A8B7CGW8</accession>
<comment type="catalytic activity">
    <reaction evidence="11 14">
        <text>[(1-&gt;4)-alpha-D-galacturonosyl methyl ester](n) + n H2O = [(1-&gt;4)-alpha-D-galacturonosyl](n) + n methanol + n H(+)</text>
        <dbReference type="Rhea" id="RHEA:22380"/>
        <dbReference type="Rhea" id="RHEA-COMP:14570"/>
        <dbReference type="Rhea" id="RHEA-COMP:14573"/>
        <dbReference type="ChEBI" id="CHEBI:15377"/>
        <dbReference type="ChEBI" id="CHEBI:15378"/>
        <dbReference type="ChEBI" id="CHEBI:17790"/>
        <dbReference type="ChEBI" id="CHEBI:140522"/>
        <dbReference type="ChEBI" id="CHEBI:140523"/>
        <dbReference type="EC" id="3.1.1.11"/>
    </reaction>
</comment>
<comment type="similarity">
    <text evidence="4">In the C-terminal section; belongs to the pectinesterase family.</text>
</comment>
<keyword evidence="6" id="KW-0964">Secreted</keyword>
<dbReference type="RefSeq" id="XP_008798990.1">
    <property type="nucleotide sequence ID" value="XM_008800768.4"/>
</dbReference>
<keyword evidence="7 14" id="KW-0378">Hydrolase</keyword>
<dbReference type="Pfam" id="PF04043">
    <property type="entry name" value="PMEI"/>
    <property type="match status" value="1"/>
</dbReference>
<sequence length="564" mass="60708">MAPFLSLLLFFVLVSAAAGGHRYDHHGHHFPHPNPEISAAPLSQIRQACKATRFPDACESTVSQSPSLPPNPSPSDLILAAANASAAGLWTARSMLQSILNASEKASNLNRTNTARICLEVLSYSDRRLSAAFSRALPAGALADARAWASAALLYQYDCWSGLKYVNDTTQVSDAMAFLAGLANLTSNAVAMLAALQRYGPDIARWGPPQTERDGYWADHVVSSFAAAATAAGTTGHLPSEPNPDFTVCKGGGCGYATVQAAVDDAPEGAASLFVIYIKTGVYEETVRVPYEKTNLEFVGDGMGKTVITGSLNAGMVGVTTYNTATVGVSGDGFRARNLTIANTAGPDAHQAVAFRSDSDLSVLDTVEFLGHQDTLYGHSLRQLYRNCRISGTVDFVFGNSAAVFDSCLILFLPRQLNPEHGESNTLAAQGRTDPAQSTGFVFHHCVVNGSDDYIALYRQKPAVHRAYLGRPWKEYSRTVFIDTYMEFIVRPEGWLPWDGDFALKTLFYGEFGNSGPGANASARVPWSSQIPAEHLGAYTLENFIQGNEWIGSNGAVGDVWRRR</sequence>
<organism evidence="16 17">
    <name type="scientific">Phoenix dactylifera</name>
    <name type="common">Date palm</name>
    <dbReference type="NCBI Taxonomy" id="42345"/>
    <lineage>
        <taxon>Eukaryota</taxon>
        <taxon>Viridiplantae</taxon>
        <taxon>Streptophyta</taxon>
        <taxon>Embryophyta</taxon>
        <taxon>Tracheophyta</taxon>
        <taxon>Spermatophyta</taxon>
        <taxon>Magnoliopsida</taxon>
        <taxon>Liliopsida</taxon>
        <taxon>Arecaceae</taxon>
        <taxon>Coryphoideae</taxon>
        <taxon>Phoeniceae</taxon>
        <taxon>Phoenix</taxon>
    </lineage>
</organism>
<dbReference type="GO" id="GO:0030599">
    <property type="term" value="F:pectinesterase activity"/>
    <property type="evidence" value="ECO:0007669"/>
    <property type="project" value="UniProtKB-UniRule"/>
</dbReference>
<keyword evidence="16" id="KW-1185">Reference proteome</keyword>
<feature type="active site" evidence="13">
    <location>
        <position position="395"/>
    </location>
</feature>
<dbReference type="PANTHER" id="PTHR31707">
    <property type="entry name" value="PECTINESTERASE"/>
    <property type="match status" value="1"/>
</dbReference>
<dbReference type="SUPFAM" id="SSF101148">
    <property type="entry name" value="Plant invertase/pectin methylesterase inhibitor"/>
    <property type="match status" value="1"/>
</dbReference>
<reference evidence="16" key="1">
    <citation type="journal article" date="2019" name="Nat. Commun.">
        <title>Genome-wide association mapping of date palm fruit traits.</title>
        <authorList>
            <person name="Hazzouri K.M."/>
            <person name="Gros-Balthazard M."/>
            <person name="Flowers J.M."/>
            <person name="Copetti D."/>
            <person name="Lemansour A."/>
            <person name="Lebrun M."/>
            <person name="Masmoudi K."/>
            <person name="Ferrand S."/>
            <person name="Dhar M.I."/>
            <person name="Fresquez Z.A."/>
            <person name="Rosas U."/>
            <person name="Zhang J."/>
            <person name="Talag J."/>
            <person name="Lee S."/>
            <person name="Kudrna D."/>
            <person name="Powell R.F."/>
            <person name="Leitch I.J."/>
            <person name="Krueger R.R."/>
            <person name="Wing R.A."/>
            <person name="Amiri K.M.A."/>
            <person name="Purugganan M.D."/>
        </authorList>
    </citation>
    <scope>NUCLEOTIDE SEQUENCE [LARGE SCALE GENOMIC DNA]</scope>
    <source>
        <strain evidence="16">cv. Khalas</strain>
    </source>
</reference>
<dbReference type="Pfam" id="PF01095">
    <property type="entry name" value="Pectinesterase"/>
    <property type="match status" value="1"/>
</dbReference>
<evidence type="ECO:0000256" key="7">
    <source>
        <dbReference type="ARBA" id="ARBA00022801"/>
    </source>
</evidence>
<protein>
    <recommendedName>
        <fullName evidence="5 14">Pectinesterase</fullName>
        <ecNumber evidence="5 14">3.1.1.11</ecNumber>
    </recommendedName>
</protein>
<dbReference type="AlphaFoldDB" id="A0A8B7CGW8"/>
<dbReference type="Gene3D" id="2.160.20.10">
    <property type="entry name" value="Single-stranded right-handed beta-helix, Pectin lyase-like"/>
    <property type="match status" value="1"/>
</dbReference>
<evidence type="ECO:0000256" key="2">
    <source>
        <dbReference type="ARBA" id="ARBA00005184"/>
    </source>
</evidence>
<dbReference type="GeneID" id="103713750"/>
<evidence type="ECO:0000313" key="16">
    <source>
        <dbReference type="Proteomes" id="UP000228380"/>
    </source>
</evidence>
<evidence type="ECO:0000256" key="6">
    <source>
        <dbReference type="ARBA" id="ARBA00022512"/>
    </source>
</evidence>
<dbReference type="FunFam" id="2.160.20.10:FF:000029">
    <property type="entry name" value="Pectinesterase 4"/>
    <property type="match status" value="1"/>
</dbReference>
<evidence type="ECO:0000256" key="9">
    <source>
        <dbReference type="ARBA" id="ARBA00023157"/>
    </source>
</evidence>
<keyword evidence="9" id="KW-1015">Disulfide bond</keyword>
<dbReference type="GO" id="GO:0045490">
    <property type="term" value="P:pectin catabolic process"/>
    <property type="evidence" value="ECO:0007669"/>
    <property type="project" value="UniProtKB-UniRule"/>
</dbReference>
<dbReference type="InterPro" id="IPR000070">
    <property type="entry name" value="Pectinesterase_cat"/>
</dbReference>
<comment type="function">
    <text evidence="12">Acts in the modification of cell walls via demethylesterification of cell wall pectin.</text>
</comment>
<evidence type="ECO:0000256" key="3">
    <source>
        <dbReference type="ARBA" id="ARBA00006027"/>
    </source>
</evidence>
<dbReference type="InterPro" id="IPR006501">
    <property type="entry name" value="Pectinesterase_inhib_dom"/>
</dbReference>
<feature type="domain" description="Pectinesterase inhibitor" evidence="15">
    <location>
        <begin position="40"/>
        <end position="192"/>
    </location>
</feature>
<dbReference type="OrthoDB" id="2019149at2759"/>
<dbReference type="NCBIfam" id="TIGR01614">
    <property type="entry name" value="PME_inhib"/>
    <property type="match status" value="1"/>
</dbReference>
<evidence type="ECO:0000256" key="10">
    <source>
        <dbReference type="ARBA" id="ARBA00023180"/>
    </source>
</evidence>
<keyword evidence="14" id="KW-0732">Signal</keyword>
<evidence type="ECO:0000256" key="11">
    <source>
        <dbReference type="ARBA" id="ARBA00047928"/>
    </source>
</evidence>